<dbReference type="RefSeq" id="WP_179908726.1">
    <property type="nucleotide sequence ID" value="NZ_CP058910.1"/>
</dbReference>
<protein>
    <submittedName>
        <fullName evidence="4">Methyltransferase</fullName>
    </submittedName>
</protein>
<evidence type="ECO:0000313" key="4">
    <source>
        <dbReference type="EMBL" id="QLH78848.1"/>
    </source>
</evidence>
<proteinExistence type="predicted"/>
<dbReference type="CDD" id="cd02440">
    <property type="entry name" value="AdoMet_MTases"/>
    <property type="match status" value="1"/>
</dbReference>
<dbReference type="AlphaFoldDB" id="A0A7D5T1F0"/>
<dbReference type="Gene3D" id="3.40.50.150">
    <property type="entry name" value="Vaccinia Virus protein VP39"/>
    <property type="match status" value="2"/>
</dbReference>
<dbReference type="Pfam" id="PF05175">
    <property type="entry name" value="MTS"/>
    <property type="match status" value="2"/>
</dbReference>
<keyword evidence="1 4" id="KW-0489">Methyltransferase</keyword>
<dbReference type="GO" id="GO:0032259">
    <property type="term" value="P:methylation"/>
    <property type="evidence" value="ECO:0007669"/>
    <property type="project" value="UniProtKB-KW"/>
</dbReference>
<name>A0A7D5T1F0_9EURY</name>
<dbReference type="SUPFAM" id="SSF53335">
    <property type="entry name" value="S-adenosyl-L-methionine-dependent methyltransferases"/>
    <property type="match status" value="2"/>
</dbReference>
<keyword evidence="2 4" id="KW-0808">Transferase</keyword>
<evidence type="ECO:0000256" key="2">
    <source>
        <dbReference type="ARBA" id="ARBA00022679"/>
    </source>
</evidence>
<dbReference type="OrthoDB" id="4668at2157"/>
<evidence type="ECO:0000259" key="3">
    <source>
        <dbReference type="Pfam" id="PF05175"/>
    </source>
</evidence>
<dbReference type="PANTHER" id="PTHR47816">
    <property type="entry name" value="RIBOSOMAL RNA SMALL SUBUNIT METHYLTRANSFERASE C"/>
    <property type="match status" value="1"/>
</dbReference>
<dbReference type="GeneID" id="56079557"/>
<keyword evidence="5" id="KW-1185">Reference proteome</keyword>
<gene>
    <name evidence="4" type="ORF">HZS55_16800</name>
</gene>
<organism evidence="4 5">
    <name type="scientific">Halosimplex rubrum</name>
    <dbReference type="NCBI Taxonomy" id="869889"/>
    <lineage>
        <taxon>Archaea</taxon>
        <taxon>Methanobacteriati</taxon>
        <taxon>Methanobacteriota</taxon>
        <taxon>Stenosarchaea group</taxon>
        <taxon>Halobacteria</taxon>
        <taxon>Halobacteriales</taxon>
        <taxon>Haloarculaceae</taxon>
        <taxon>Halosimplex</taxon>
    </lineage>
</organism>
<reference evidence="4 5" key="1">
    <citation type="submission" date="2020-07" db="EMBL/GenBank/DDBJ databases">
        <title>Halosimplex pelagicum sp. nov. and Halosimplex rubrum sp. nov., isolated from salted brown alga Laminaria, and emended description of the genus Halosimplex.</title>
        <authorList>
            <person name="Cui H."/>
        </authorList>
    </citation>
    <scope>NUCLEOTIDE SEQUENCE [LARGE SCALE GENOMIC DNA]</scope>
    <source>
        <strain evidence="4 5">R27</strain>
    </source>
</reference>
<dbReference type="GO" id="GO:0008757">
    <property type="term" value="F:S-adenosylmethionine-dependent methyltransferase activity"/>
    <property type="evidence" value="ECO:0007669"/>
    <property type="project" value="InterPro"/>
</dbReference>
<dbReference type="PANTHER" id="PTHR47816:SF4">
    <property type="entry name" value="RIBOSOMAL RNA SMALL SUBUNIT METHYLTRANSFERASE C"/>
    <property type="match status" value="1"/>
</dbReference>
<feature type="domain" description="Methyltransferase small" evidence="3">
    <location>
        <begin position="21"/>
        <end position="187"/>
    </location>
</feature>
<evidence type="ECO:0000313" key="5">
    <source>
        <dbReference type="Proteomes" id="UP000509667"/>
    </source>
</evidence>
<dbReference type="KEGG" id="hrr:HZS55_16800"/>
<dbReference type="Proteomes" id="UP000509667">
    <property type="component" value="Chromosome"/>
</dbReference>
<dbReference type="InterPro" id="IPR029063">
    <property type="entry name" value="SAM-dependent_MTases_sf"/>
</dbReference>
<sequence length="382" mass="39596">MTPRREPLVLDARTDAGPDRFEFHTADGVGAADAFCPGELLALEHLWDRDLGRLRTVGARYGVGGVVLADRASPVTITTPSARAAALCERNAATNGVDATVEVATGLGSVDGPVGEPVDTAVFVPEAYTPIEVGIRRLRSALDSLAGDGALYVAAKPETGLGRYGDALAETASTVSTVRERDGWSLLRATVPRSADGARREPDPPFDRTDATVDGVDLDLVTAPGLFAAGGLDHGTRLLAETATIGDGDRVLDLCCGYGSLAAYAGRVADCSVRASDDDALATAAARRTLAANDVDGRVVTADCTPEVTDATFDAILCNPPTHAGDGVLADLFRGAADALRGDGRCWVVHHRALDLADSLAAFGSVETVVSGAEHVVRLARR</sequence>
<dbReference type="InterPro" id="IPR007848">
    <property type="entry name" value="Small_mtfrase_dom"/>
</dbReference>
<feature type="domain" description="Methyltransferase small" evidence="3">
    <location>
        <begin position="218"/>
        <end position="376"/>
    </location>
</feature>
<accession>A0A7D5T1F0</accession>
<dbReference type="InterPro" id="IPR046977">
    <property type="entry name" value="RsmC/RlmG"/>
</dbReference>
<dbReference type="EMBL" id="CP058910">
    <property type="protein sequence ID" value="QLH78848.1"/>
    <property type="molecule type" value="Genomic_DNA"/>
</dbReference>
<evidence type="ECO:0000256" key="1">
    <source>
        <dbReference type="ARBA" id="ARBA00022603"/>
    </source>
</evidence>